<dbReference type="GO" id="GO:1900376">
    <property type="term" value="P:regulation of secondary metabolite biosynthetic process"/>
    <property type="evidence" value="ECO:0007669"/>
    <property type="project" value="TreeGrafter"/>
</dbReference>
<feature type="binding site" evidence="7">
    <location>
        <position position="138"/>
    </location>
    <ligand>
        <name>Zn(2+)</name>
        <dbReference type="ChEBI" id="CHEBI:29105"/>
    </ligand>
</feature>
<dbReference type="Proteomes" id="UP000027665">
    <property type="component" value="Unassembled WGS sequence"/>
</dbReference>
<reference evidence="8 9" key="1">
    <citation type="submission" date="2014-04" db="EMBL/GenBank/DDBJ databases">
        <title>Draft Genome Sequence of Synergistes jonesii.</title>
        <authorList>
            <person name="Coil D.A."/>
            <person name="Eisen J.A."/>
            <person name="Holland-Moritz H.E."/>
        </authorList>
    </citation>
    <scope>NUCLEOTIDE SEQUENCE [LARGE SCALE GENOMIC DNA]</scope>
    <source>
        <strain evidence="8 9">78-1</strain>
    </source>
</reference>
<gene>
    <name evidence="8" type="ORF">EH55_11295</name>
</gene>
<feature type="binding site" evidence="7">
    <location>
        <position position="135"/>
    </location>
    <ligand>
        <name>Zn(2+)</name>
        <dbReference type="ChEBI" id="CHEBI:29105"/>
    </ligand>
</feature>
<dbReference type="InterPro" id="IPR036388">
    <property type="entry name" value="WH-like_DNA-bd_sf"/>
</dbReference>
<dbReference type="SUPFAM" id="SSF46785">
    <property type="entry name" value="Winged helix' DNA-binding domain"/>
    <property type="match status" value="1"/>
</dbReference>
<name>A0A073ILS1_9BACT</name>
<dbReference type="InterPro" id="IPR002481">
    <property type="entry name" value="FUR"/>
</dbReference>
<keyword evidence="9" id="KW-1185">Reference proteome</keyword>
<keyword evidence="6" id="KW-0804">Transcription</keyword>
<dbReference type="EMBL" id="JMKI01000053">
    <property type="protein sequence ID" value="KEJ91278.1"/>
    <property type="molecule type" value="Genomic_DNA"/>
</dbReference>
<organism evidence="8 9">
    <name type="scientific">Synergistes jonesii</name>
    <dbReference type="NCBI Taxonomy" id="2754"/>
    <lineage>
        <taxon>Bacteria</taxon>
        <taxon>Thermotogati</taxon>
        <taxon>Synergistota</taxon>
        <taxon>Synergistia</taxon>
        <taxon>Synergistales</taxon>
        <taxon>Synergistaceae</taxon>
        <taxon>Synergistes</taxon>
    </lineage>
</organism>
<evidence type="ECO:0000256" key="5">
    <source>
        <dbReference type="ARBA" id="ARBA00023125"/>
    </source>
</evidence>
<dbReference type="PANTHER" id="PTHR33202:SF8">
    <property type="entry name" value="PEROXIDE-RESPONSIVE REPRESSOR PERR"/>
    <property type="match status" value="1"/>
</dbReference>
<evidence type="ECO:0000313" key="8">
    <source>
        <dbReference type="EMBL" id="KEJ91278.1"/>
    </source>
</evidence>
<evidence type="ECO:0000256" key="1">
    <source>
        <dbReference type="ARBA" id="ARBA00007957"/>
    </source>
</evidence>
<proteinExistence type="inferred from homology"/>
<dbReference type="GO" id="GO:0045892">
    <property type="term" value="P:negative regulation of DNA-templated transcription"/>
    <property type="evidence" value="ECO:0007669"/>
    <property type="project" value="TreeGrafter"/>
</dbReference>
<comment type="similarity">
    <text evidence="1">Belongs to the Fur family.</text>
</comment>
<dbReference type="AlphaFoldDB" id="A0A073ILS1"/>
<dbReference type="Pfam" id="PF01475">
    <property type="entry name" value="FUR"/>
    <property type="match status" value="1"/>
</dbReference>
<dbReference type="eggNOG" id="COG0735">
    <property type="taxonomic scope" value="Bacteria"/>
</dbReference>
<dbReference type="Gene3D" id="3.30.1490.190">
    <property type="match status" value="1"/>
</dbReference>
<dbReference type="GO" id="GO:0008270">
    <property type="term" value="F:zinc ion binding"/>
    <property type="evidence" value="ECO:0007669"/>
    <property type="project" value="TreeGrafter"/>
</dbReference>
<dbReference type="PANTHER" id="PTHR33202">
    <property type="entry name" value="ZINC UPTAKE REGULATION PROTEIN"/>
    <property type="match status" value="1"/>
</dbReference>
<dbReference type="STRING" id="2754.EH55_11295"/>
<dbReference type="InterPro" id="IPR036390">
    <property type="entry name" value="WH_DNA-bd_sf"/>
</dbReference>
<feature type="binding site" evidence="7">
    <location>
        <position position="94"/>
    </location>
    <ligand>
        <name>Zn(2+)</name>
        <dbReference type="ChEBI" id="CHEBI:29105"/>
    </ligand>
</feature>
<comment type="cofactor">
    <cofactor evidence="7">
        <name>Zn(2+)</name>
        <dbReference type="ChEBI" id="CHEBI:29105"/>
    </cofactor>
    <text evidence="7">Binds 1 zinc ion per subunit.</text>
</comment>
<keyword evidence="5" id="KW-0238">DNA-binding</keyword>
<evidence type="ECO:0000256" key="7">
    <source>
        <dbReference type="PIRSR" id="PIRSR602481-1"/>
    </source>
</evidence>
<evidence type="ECO:0000256" key="2">
    <source>
        <dbReference type="ARBA" id="ARBA00022491"/>
    </source>
</evidence>
<dbReference type="Gene3D" id="1.10.10.10">
    <property type="entry name" value="Winged helix-like DNA-binding domain superfamily/Winged helix DNA-binding domain"/>
    <property type="match status" value="1"/>
</dbReference>
<evidence type="ECO:0000256" key="3">
    <source>
        <dbReference type="ARBA" id="ARBA00022833"/>
    </source>
</evidence>
<protein>
    <submittedName>
        <fullName evidence="8">Fur family transcriptional regulator</fullName>
    </submittedName>
</protein>
<keyword evidence="4" id="KW-0805">Transcription regulation</keyword>
<dbReference type="GO" id="GO:0003700">
    <property type="term" value="F:DNA-binding transcription factor activity"/>
    <property type="evidence" value="ECO:0007669"/>
    <property type="project" value="InterPro"/>
</dbReference>
<dbReference type="GeneID" id="90984567"/>
<dbReference type="GO" id="GO:0000976">
    <property type="term" value="F:transcription cis-regulatory region binding"/>
    <property type="evidence" value="ECO:0007669"/>
    <property type="project" value="TreeGrafter"/>
</dbReference>
<sequence>MWAVDDGIAVLRERGAKITAQRIAILKQLQGRKDHPSAETLYKELSGDYSTMSLATLYSTAQLLEEAGLIKILSIDDKRVYFDPDTKTHGHFLCQKCGKLFDIPVDEEAIFKTATAANNDIAQIEHTEIFFYGMCTDCLKI</sequence>
<dbReference type="InterPro" id="IPR043135">
    <property type="entry name" value="Fur_C"/>
</dbReference>
<keyword evidence="3 7" id="KW-0862">Zinc</keyword>
<feature type="binding site" evidence="7">
    <location>
        <position position="97"/>
    </location>
    <ligand>
        <name>Zn(2+)</name>
        <dbReference type="ChEBI" id="CHEBI:29105"/>
    </ligand>
</feature>
<keyword evidence="7" id="KW-0479">Metal-binding</keyword>
<dbReference type="OrthoDB" id="8659436at2"/>
<dbReference type="CDD" id="cd07153">
    <property type="entry name" value="Fur_like"/>
    <property type="match status" value="1"/>
</dbReference>
<comment type="caution">
    <text evidence="8">The sequence shown here is derived from an EMBL/GenBank/DDBJ whole genome shotgun (WGS) entry which is preliminary data.</text>
</comment>
<accession>A0A073ILS1</accession>
<evidence type="ECO:0000256" key="6">
    <source>
        <dbReference type="ARBA" id="ARBA00023163"/>
    </source>
</evidence>
<evidence type="ECO:0000313" key="9">
    <source>
        <dbReference type="Proteomes" id="UP000027665"/>
    </source>
</evidence>
<evidence type="ECO:0000256" key="4">
    <source>
        <dbReference type="ARBA" id="ARBA00023015"/>
    </source>
</evidence>
<keyword evidence="2" id="KW-0678">Repressor</keyword>
<dbReference type="RefSeq" id="WP_037978301.1">
    <property type="nucleotide sequence ID" value="NZ_JMKI01000053.1"/>
</dbReference>